<name>A0A250KJ84_9BACT</name>
<dbReference type="Proteomes" id="UP000267517">
    <property type="component" value="Chromosome II"/>
</dbReference>
<protein>
    <submittedName>
        <fullName evidence="1">Uncharacterized protein</fullName>
    </submittedName>
</protein>
<gene>
    <name evidence="1" type="ORF">PMEL_200242</name>
</gene>
<reference evidence="1 2" key="1">
    <citation type="submission" date="2017-05" db="EMBL/GenBank/DDBJ databases">
        <title>whole genome sequence of Prevotella melaninogenica GAI 07411.</title>
        <authorList>
            <person name="Kondo Y."/>
            <person name="Hoshino T."/>
        </authorList>
    </citation>
    <scope>NUCLEOTIDE SEQUENCE [LARGE SCALE GENOMIC DNA]</scope>
    <source>
        <strain evidence="1 2">GAI 07411</strain>
    </source>
</reference>
<organism evidence="1 2">
    <name type="scientific">Prevotella melaninogenica</name>
    <dbReference type="NCBI Taxonomy" id="28132"/>
    <lineage>
        <taxon>Bacteria</taxon>
        <taxon>Pseudomonadati</taxon>
        <taxon>Bacteroidota</taxon>
        <taxon>Bacteroidia</taxon>
        <taxon>Bacteroidales</taxon>
        <taxon>Prevotellaceae</taxon>
        <taxon>Prevotella</taxon>
    </lineage>
</organism>
<evidence type="ECO:0000313" key="1">
    <source>
        <dbReference type="EMBL" id="BBA29721.1"/>
    </source>
</evidence>
<sequence>MLIQLEKECYKLLILNSCTSYNDDDRNKTTVC</sequence>
<dbReference type="AlphaFoldDB" id="A0A250KJ84"/>
<dbReference type="EMBL" id="AP018050">
    <property type="protein sequence ID" value="BBA29721.1"/>
    <property type="molecule type" value="Genomic_DNA"/>
</dbReference>
<accession>A0A250KJ84</accession>
<proteinExistence type="predicted"/>
<evidence type="ECO:0000313" key="2">
    <source>
        <dbReference type="Proteomes" id="UP000267517"/>
    </source>
</evidence>